<keyword evidence="1" id="KW-0479">Metal-binding</keyword>
<dbReference type="InterPro" id="IPR013083">
    <property type="entry name" value="Znf_RING/FYVE/PHD"/>
</dbReference>
<evidence type="ECO:0000313" key="4">
    <source>
        <dbReference type="EMBL" id="CAE8597723.1"/>
    </source>
</evidence>
<dbReference type="SUPFAM" id="SSF57850">
    <property type="entry name" value="RING/U-box"/>
    <property type="match status" value="1"/>
</dbReference>
<feature type="transmembrane region" description="Helical" evidence="2">
    <location>
        <begin position="6"/>
        <end position="28"/>
    </location>
</feature>
<dbReference type="Gene3D" id="3.30.40.10">
    <property type="entry name" value="Zinc/RING finger domain, C3HC4 (zinc finger)"/>
    <property type="match status" value="1"/>
</dbReference>
<proteinExistence type="predicted"/>
<dbReference type="PROSITE" id="PS50089">
    <property type="entry name" value="ZF_RING_2"/>
    <property type="match status" value="1"/>
</dbReference>
<feature type="domain" description="RING-type" evidence="3">
    <location>
        <begin position="76"/>
        <end position="106"/>
    </location>
</feature>
<keyword evidence="1" id="KW-0863">Zinc-finger</keyword>
<evidence type="ECO:0000259" key="3">
    <source>
        <dbReference type="PROSITE" id="PS50089"/>
    </source>
</evidence>
<evidence type="ECO:0000256" key="2">
    <source>
        <dbReference type="SAM" id="Phobius"/>
    </source>
</evidence>
<name>A0A813EGW9_POLGL</name>
<evidence type="ECO:0000256" key="1">
    <source>
        <dbReference type="PROSITE-ProRule" id="PRU00175"/>
    </source>
</evidence>
<dbReference type="Proteomes" id="UP000654075">
    <property type="component" value="Unassembled WGS sequence"/>
</dbReference>
<keyword evidence="1" id="KW-0862">Zinc</keyword>
<sequence>MGLEEGFMTSMFALGLTVMIMSGFFMVIRQCVLLESRQLTLHRSGNKGEPRPEWLKLVSEAELAFPEVCLSEELTCVICLDNLHPDVPARKLSCGHAFHASCVGGW</sequence>
<keyword evidence="2" id="KW-0472">Membrane</keyword>
<protein>
    <recommendedName>
        <fullName evidence="3">RING-type domain-containing protein</fullName>
    </recommendedName>
</protein>
<comment type="caution">
    <text evidence="4">The sequence shown here is derived from an EMBL/GenBank/DDBJ whole genome shotgun (WGS) entry which is preliminary data.</text>
</comment>
<evidence type="ECO:0000313" key="5">
    <source>
        <dbReference type="Proteomes" id="UP000654075"/>
    </source>
</evidence>
<accession>A0A813EGW9</accession>
<organism evidence="4 5">
    <name type="scientific">Polarella glacialis</name>
    <name type="common">Dinoflagellate</name>
    <dbReference type="NCBI Taxonomy" id="89957"/>
    <lineage>
        <taxon>Eukaryota</taxon>
        <taxon>Sar</taxon>
        <taxon>Alveolata</taxon>
        <taxon>Dinophyceae</taxon>
        <taxon>Suessiales</taxon>
        <taxon>Suessiaceae</taxon>
        <taxon>Polarella</taxon>
    </lineage>
</organism>
<dbReference type="EMBL" id="CAJNNV010009708">
    <property type="protein sequence ID" value="CAE8597723.1"/>
    <property type="molecule type" value="Genomic_DNA"/>
</dbReference>
<gene>
    <name evidence="4" type="ORF">PGLA1383_LOCUS16156</name>
</gene>
<keyword evidence="5" id="KW-1185">Reference proteome</keyword>
<keyword evidence="2" id="KW-1133">Transmembrane helix</keyword>
<dbReference type="InterPro" id="IPR001841">
    <property type="entry name" value="Znf_RING"/>
</dbReference>
<dbReference type="GO" id="GO:0008270">
    <property type="term" value="F:zinc ion binding"/>
    <property type="evidence" value="ECO:0007669"/>
    <property type="project" value="UniProtKB-KW"/>
</dbReference>
<dbReference type="OrthoDB" id="8062037at2759"/>
<dbReference type="Pfam" id="PF13639">
    <property type="entry name" value="zf-RING_2"/>
    <property type="match status" value="1"/>
</dbReference>
<keyword evidence="2" id="KW-0812">Transmembrane</keyword>
<reference evidence="4" key="1">
    <citation type="submission" date="2021-02" db="EMBL/GenBank/DDBJ databases">
        <authorList>
            <person name="Dougan E. K."/>
            <person name="Rhodes N."/>
            <person name="Thang M."/>
            <person name="Chan C."/>
        </authorList>
    </citation>
    <scope>NUCLEOTIDE SEQUENCE</scope>
</reference>
<dbReference type="AlphaFoldDB" id="A0A813EGW9"/>